<proteinExistence type="predicted"/>
<reference evidence="2" key="3">
    <citation type="submission" date="2023-05" db="EMBL/GenBank/DDBJ databases">
        <authorList>
            <person name="Smith C.H."/>
        </authorList>
    </citation>
    <scope>NUCLEOTIDE SEQUENCE</scope>
    <source>
        <strain evidence="2">CHS0354</strain>
        <tissue evidence="2">Mantle</tissue>
    </source>
</reference>
<feature type="compositionally biased region" description="Polar residues" evidence="1">
    <location>
        <begin position="32"/>
        <end position="47"/>
    </location>
</feature>
<dbReference type="AlphaFoldDB" id="A0AAE0RZZ5"/>
<accession>A0AAE0RZZ5</accession>
<organism evidence="2 3">
    <name type="scientific">Potamilus streckersoni</name>
    <dbReference type="NCBI Taxonomy" id="2493646"/>
    <lineage>
        <taxon>Eukaryota</taxon>
        <taxon>Metazoa</taxon>
        <taxon>Spiralia</taxon>
        <taxon>Lophotrochozoa</taxon>
        <taxon>Mollusca</taxon>
        <taxon>Bivalvia</taxon>
        <taxon>Autobranchia</taxon>
        <taxon>Heteroconchia</taxon>
        <taxon>Palaeoheterodonta</taxon>
        <taxon>Unionida</taxon>
        <taxon>Unionoidea</taxon>
        <taxon>Unionidae</taxon>
        <taxon>Ambleminae</taxon>
        <taxon>Lampsilini</taxon>
        <taxon>Potamilus</taxon>
    </lineage>
</organism>
<dbReference type="EMBL" id="JAEAOA010000947">
    <property type="protein sequence ID" value="KAK3582777.1"/>
    <property type="molecule type" value="Genomic_DNA"/>
</dbReference>
<name>A0AAE0RZZ5_9BIVA</name>
<protein>
    <submittedName>
        <fullName evidence="2">Uncharacterized protein</fullName>
    </submittedName>
</protein>
<reference evidence="2" key="1">
    <citation type="journal article" date="2021" name="Genome Biol. Evol.">
        <title>A High-Quality Reference Genome for a Parasitic Bivalve with Doubly Uniparental Inheritance (Bivalvia: Unionida).</title>
        <authorList>
            <person name="Smith C.H."/>
        </authorList>
    </citation>
    <scope>NUCLEOTIDE SEQUENCE</scope>
    <source>
        <strain evidence="2">CHS0354</strain>
    </source>
</reference>
<comment type="caution">
    <text evidence="2">The sequence shown here is derived from an EMBL/GenBank/DDBJ whole genome shotgun (WGS) entry which is preliminary data.</text>
</comment>
<feature type="region of interest" description="Disordered" evidence="1">
    <location>
        <begin position="26"/>
        <end position="63"/>
    </location>
</feature>
<gene>
    <name evidence="2" type="ORF">CHS0354_015304</name>
</gene>
<dbReference type="Proteomes" id="UP001195483">
    <property type="component" value="Unassembled WGS sequence"/>
</dbReference>
<evidence type="ECO:0000256" key="1">
    <source>
        <dbReference type="SAM" id="MobiDB-lite"/>
    </source>
</evidence>
<reference evidence="2" key="2">
    <citation type="journal article" date="2021" name="Genome Biol. Evol.">
        <title>Developing a high-quality reference genome for a parasitic bivalve with doubly uniparental inheritance (Bivalvia: Unionida).</title>
        <authorList>
            <person name="Smith C.H."/>
        </authorList>
    </citation>
    <scope>NUCLEOTIDE SEQUENCE</scope>
    <source>
        <strain evidence="2">CHS0354</strain>
        <tissue evidence="2">Mantle</tissue>
    </source>
</reference>
<evidence type="ECO:0000313" key="2">
    <source>
        <dbReference type="EMBL" id="KAK3582777.1"/>
    </source>
</evidence>
<sequence>MYPTTVGNSFVIPTVDVRTESFPDITVPPKKASNQESAASKINISASDTDRRNTSVVSKNGDTVENDVSNFNVNVFPNSSRLHLKETTTTNVSFWDNFGK</sequence>
<feature type="compositionally biased region" description="Polar residues" evidence="1">
    <location>
        <begin position="54"/>
        <end position="63"/>
    </location>
</feature>
<evidence type="ECO:0000313" key="3">
    <source>
        <dbReference type="Proteomes" id="UP001195483"/>
    </source>
</evidence>
<keyword evidence="3" id="KW-1185">Reference proteome</keyword>